<sequence>MKFTLVTALVSFAMLVQAAPIEKRNSGSATYYDVGLGSCGKTNSNSEMVAALSGSIMDKSKCGKSVNIKSSKGSVTVKVVDTCPGCDSNAIDLSPAAFKKLGDMNDGRIDVTWSM</sequence>
<gene>
    <name evidence="4" type="ORF">BCR42DRAFT_413346</name>
</gene>
<accession>A0A1X2IHW1</accession>
<name>A0A1X2IHW1_9FUNG</name>
<evidence type="ECO:0000256" key="1">
    <source>
        <dbReference type="ARBA" id="ARBA00022729"/>
    </source>
</evidence>
<dbReference type="SUPFAM" id="SSF50685">
    <property type="entry name" value="Barwin-like endoglucanases"/>
    <property type="match status" value="1"/>
</dbReference>
<dbReference type="InterPro" id="IPR009009">
    <property type="entry name" value="RlpA-like_DPBB"/>
</dbReference>
<keyword evidence="5" id="KW-1185">Reference proteome</keyword>
<dbReference type="Gene3D" id="2.40.40.10">
    <property type="entry name" value="RlpA-like domain"/>
    <property type="match status" value="1"/>
</dbReference>
<dbReference type="OrthoDB" id="623670at2759"/>
<dbReference type="CDD" id="cd22191">
    <property type="entry name" value="DPBB_RlpA_EXP_N-like"/>
    <property type="match status" value="1"/>
</dbReference>
<dbReference type="PANTHER" id="PTHR31836:SF28">
    <property type="entry name" value="SRCR DOMAIN-CONTAINING PROTEIN-RELATED"/>
    <property type="match status" value="1"/>
</dbReference>
<feature type="domain" description="RlpA-like protein double-psi beta-barrel" evidence="3">
    <location>
        <begin position="26"/>
        <end position="112"/>
    </location>
</feature>
<evidence type="ECO:0000256" key="2">
    <source>
        <dbReference type="SAM" id="SignalP"/>
    </source>
</evidence>
<protein>
    <submittedName>
        <fullName evidence="4">RlpA-like double-psi beta-barrel-protein domain-containing protein-containing protein</fullName>
    </submittedName>
</protein>
<dbReference type="EMBL" id="MCGE01000010">
    <property type="protein sequence ID" value="ORZ16863.1"/>
    <property type="molecule type" value="Genomic_DNA"/>
</dbReference>
<dbReference type="STRING" id="90262.A0A1X2IHW1"/>
<organism evidence="4 5">
    <name type="scientific">Absidia repens</name>
    <dbReference type="NCBI Taxonomy" id="90262"/>
    <lineage>
        <taxon>Eukaryota</taxon>
        <taxon>Fungi</taxon>
        <taxon>Fungi incertae sedis</taxon>
        <taxon>Mucoromycota</taxon>
        <taxon>Mucoromycotina</taxon>
        <taxon>Mucoromycetes</taxon>
        <taxon>Mucorales</taxon>
        <taxon>Cunninghamellaceae</taxon>
        <taxon>Absidia</taxon>
    </lineage>
</organism>
<dbReference type="AlphaFoldDB" id="A0A1X2IHW1"/>
<feature type="chain" id="PRO_5013095176" evidence="2">
    <location>
        <begin position="19"/>
        <end position="115"/>
    </location>
</feature>
<dbReference type="InterPro" id="IPR036908">
    <property type="entry name" value="RlpA-like_sf"/>
</dbReference>
<evidence type="ECO:0000259" key="3">
    <source>
        <dbReference type="Pfam" id="PF03330"/>
    </source>
</evidence>
<evidence type="ECO:0000313" key="5">
    <source>
        <dbReference type="Proteomes" id="UP000193560"/>
    </source>
</evidence>
<dbReference type="Proteomes" id="UP000193560">
    <property type="component" value="Unassembled WGS sequence"/>
</dbReference>
<reference evidence="4 5" key="1">
    <citation type="submission" date="2016-07" db="EMBL/GenBank/DDBJ databases">
        <title>Pervasive Adenine N6-methylation of Active Genes in Fungi.</title>
        <authorList>
            <consortium name="DOE Joint Genome Institute"/>
            <person name="Mondo S.J."/>
            <person name="Dannebaum R.O."/>
            <person name="Kuo R.C."/>
            <person name="Labutti K."/>
            <person name="Haridas S."/>
            <person name="Kuo A."/>
            <person name="Salamov A."/>
            <person name="Ahrendt S.R."/>
            <person name="Lipzen A."/>
            <person name="Sullivan W."/>
            <person name="Andreopoulos W.B."/>
            <person name="Clum A."/>
            <person name="Lindquist E."/>
            <person name="Daum C."/>
            <person name="Ramamoorthy G.K."/>
            <person name="Gryganskyi A."/>
            <person name="Culley D."/>
            <person name="Magnuson J.K."/>
            <person name="James T.Y."/>
            <person name="O'Malley M.A."/>
            <person name="Stajich J.E."/>
            <person name="Spatafora J.W."/>
            <person name="Visel A."/>
            <person name="Grigoriev I.V."/>
        </authorList>
    </citation>
    <scope>NUCLEOTIDE SEQUENCE [LARGE SCALE GENOMIC DNA]</scope>
    <source>
        <strain evidence="4 5">NRRL 1336</strain>
    </source>
</reference>
<evidence type="ECO:0000313" key="4">
    <source>
        <dbReference type="EMBL" id="ORZ16863.1"/>
    </source>
</evidence>
<dbReference type="InterPro" id="IPR051477">
    <property type="entry name" value="Expansin_CellWall"/>
</dbReference>
<dbReference type="Pfam" id="PF03330">
    <property type="entry name" value="DPBB_1"/>
    <property type="match status" value="1"/>
</dbReference>
<comment type="caution">
    <text evidence="4">The sequence shown here is derived from an EMBL/GenBank/DDBJ whole genome shotgun (WGS) entry which is preliminary data.</text>
</comment>
<feature type="signal peptide" evidence="2">
    <location>
        <begin position="1"/>
        <end position="18"/>
    </location>
</feature>
<keyword evidence="1 2" id="KW-0732">Signal</keyword>
<dbReference type="PANTHER" id="PTHR31836">
    <property type="match status" value="1"/>
</dbReference>
<proteinExistence type="predicted"/>